<gene>
    <name evidence="4" type="ORF">ACFSJD_31250</name>
</gene>
<dbReference type="Gene3D" id="2.40.110.10">
    <property type="entry name" value="Butyryl-CoA Dehydrogenase, subunit A, domain 2"/>
    <property type="match status" value="1"/>
</dbReference>
<dbReference type="SUPFAM" id="SSF56645">
    <property type="entry name" value="Acyl-CoA dehydrogenase NM domain-like"/>
    <property type="match status" value="1"/>
</dbReference>
<evidence type="ECO:0000259" key="2">
    <source>
        <dbReference type="Pfam" id="PF02771"/>
    </source>
</evidence>
<dbReference type="Pfam" id="PF08028">
    <property type="entry name" value="Acyl-CoA_dh_2"/>
    <property type="match status" value="1"/>
</dbReference>
<keyword evidence="1" id="KW-0560">Oxidoreductase</keyword>
<dbReference type="InterPro" id="IPR037069">
    <property type="entry name" value="AcylCoA_DH/ox_N_sf"/>
</dbReference>
<organism evidence="4 5">
    <name type="scientific">Pseudonocardia yunnanensis</name>
    <dbReference type="NCBI Taxonomy" id="58107"/>
    <lineage>
        <taxon>Bacteria</taxon>
        <taxon>Bacillati</taxon>
        <taxon>Actinomycetota</taxon>
        <taxon>Actinomycetes</taxon>
        <taxon>Pseudonocardiales</taxon>
        <taxon>Pseudonocardiaceae</taxon>
        <taxon>Pseudonocardia</taxon>
    </lineage>
</organism>
<dbReference type="PIRSF" id="PIRSF016578">
    <property type="entry name" value="HsaA"/>
    <property type="match status" value="1"/>
</dbReference>
<accession>A0ABW4F6G6</accession>
<dbReference type="InterPro" id="IPR036250">
    <property type="entry name" value="AcylCo_DH-like_C"/>
</dbReference>
<dbReference type="EMBL" id="JBHUCO010000044">
    <property type="protein sequence ID" value="MFD1522009.1"/>
    <property type="molecule type" value="Genomic_DNA"/>
</dbReference>
<dbReference type="InterPro" id="IPR013786">
    <property type="entry name" value="AcylCoA_DH/ox_N"/>
</dbReference>
<dbReference type="PANTHER" id="PTHR43884">
    <property type="entry name" value="ACYL-COA DEHYDROGENASE"/>
    <property type="match status" value="1"/>
</dbReference>
<keyword evidence="5" id="KW-1185">Reference proteome</keyword>
<sequence length="353" mass="37554">MTTAATRPSPKDVDPLALPDVLRPAIEARRTEIESQRRLPSELVATLRESGAFRFFTPREYGGFESTLSDMVTVLEAIGRIDASVAWTMWNGNLGFFAVWLHDAGAAKIWDAQPDPIIVNSIRLTGIATPAENGYVLSGRWDIVTGVDAADWIALFALVAPPDGSDDSEHPEVRVFCVPRDAVTVLDTWHVGGMRGTGSNSVVVDQLFVPAEMANDVLAPFRIDRPLYRIPAFTIASTGGAGAVLGIARAAVDEIVQLAGTKITESGTTLGHGEHVQDAIGRAEAALRSARLLLLAVAGTIDQAAAAGAPITEAMRAELRAAMSNACEISRTVLTSMYELGGSSSLYTGNRLE</sequence>
<dbReference type="Gene3D" id="1.20.140.10">
    <property type="entry name" value="Butyryl-CoA Dehydrogenase, subunit A, domain 3"/>
    <property type="match status" value="1"/>
</dbReference>
<feature type="domain" description="Acyl-CoA dehydrogenase/oxidase N-terminal" evidence="2">
    <location>
        <begin position="25"/>
        <end position="94"/>
    </location>
</feature>
<evidence type="ECO:0000313" key="5">
    <source>
        <dbReference type="Proteomes" id="UP001597114"/>
    </source>
</evidence>
<dbReference type="InterPro" id="IPR046373">
    <property type="entry name" value="Acyl-CoA_Oxase/DH_mid-dom_sf"/>
</dbReference>
<name>A0ABW4F6G6_9PSEU</name>
<evidence type="ECO:0000259" key="3">
    <source>
        <dbReference type="Pfam" id="PF08028"/>
    </source>
</evidence>
<dbReference type="RefSeq" id="WP_344729793.1">
    <property type="nucleotide sequence ID" value="NZ_BAAAUS010000064.1"/>
</dbReference>
<evidence type="ECO:0000313" key="4">
    <source>
        <dbReference type="EMBL" id="MFD1522009.1"/>
    </source>
</evidence>
<dbReference type="SUPFAM" id="SSF47203">
    <property type="entry name" value="Acyl-CoA dehydrogenase C-terminal domain-like"/>
    <property type="match status" value="1"/>
</dbReference>
<dbReference type="Pfam" id="PF02771">
    <property type="entry name" value="Acyl-CoA_dh_N"/>
    <property type="match status" value="1"/>
</dbReference>
<reference evidence="5" key="1">
    <citation type="journal article" date="2019" name="Int. J. Syst. Evol. Microbiol.">
        <title>The Global Catalogue of Microorganisms (GCM) 10K type strain sequencing project: providing services to taxonomists for standard genome sequencing and annotation.</title>
        <authorList>
            <consortium name="The Broad Institute Genomics Platform"/>
            <consortium name="The Broad Institute Genome Sequencing Center for Infectious Disease"/>
            <person name="Wu L."/>
            <person name="Ma J."/>
        </authorList>
    </citation>
    <scope>NUCLEOTIDE SEQUENCE [LARGE SCALE GENOMIC DNA]</scope>
    <source>
        <strain evidence="5">CCM 7043</strain>
    </source>
</reference>
<protein>
    <submittedName>
        <fullName evidence="4">Acyl-CoA dehydrogenase family protein</fullName>
    </submittedName>
</protein>
<proteinExistence type="predicted"/>
<dbReference type="PANTHER" id="PTHR43884:SF12">
    <property type="entry name" value="ISOVALERYL-COA DEHYDROGENASE, MITOCHONDRIAL-RELATED"/>
    <property type="match status" value="1"/>
</dbReference>
<evidence type="ECO:0000256" key="1">
    <source>
        <dbReference type="ARBA" id="ARBA00023002"/>
    </source>
</evidence>
<dbReference type="Proteomes" id="UP001597114">
    <property type="component" value="Unassembled WGS sequence"/>
</dbReference>
<feature type="domain" description="Acyl-CoA dehydrogenase C-terminal" evidence="3">
    <location>
        <begin position="241"/>
        <end position="353"/>
    </location>
</feature>
<dbReference type="Gene3D" id="1.10.540.10">
    <property type="entry name" value="Acyl-CoA dehydrogenase/oxidase, N-terminal domain"/>
    <property type="match status" value="1"/>
</dbReference>
<dbReference type="InterPro" id="IPR009100">
    <property type="entry name" value="AcylCoA_DH/oxidase_NM_dom_sf"/>
</dbReference>
<dbReference type="InterPro" id="IPR013107">
    <property type="entry name" value="Acyl-CoA_DH_C"/>
</dbReference>
<comment type="caution">
    <text evidence="4">The sequence shown here is derived from an EMBL/GenBank/DDBJ whole genome shotgun (WGS) entry which is preliminary data.</text>
</comment>